<accession>A0ABU5UEC2</accession>
<evidence type="ECO:0000313" key="1">
    <source>
        <dbReference type="EMBL" id="MEA5581892.1"/>
    </source>
</evidence>
<name>A0ABU5UEC2_9CYAN</name>
<dbReference type="EMBL" id="JAYGHG010000016">
    <property type="protein sequence ID" value="MEA5581892.1"/>
    <property type="molecule type" value="Genomic_DNA"/>
</dbReference>
<protein>
    <recommendedName>
        <fullName evidence="3">DUF104 domain-containing protein</fullName>
    </recommendedName>
</protein>
<gene>
    <name evidence="1" type="ORF">VB620_11140</name>
</gene>
<proteinExistence type="predicted"/>
<sequence>MLKSYEAIYENGQVTWVSEQPQVNAARVIVTIIEETFPAKKRRTPPASIAGKGKTLGDIISPIVNEEEWECLN</sequence>
<evidence type="ECO:0008006" key="3">
    <source>
        <dbReference type="Google" id="ProtNLM"/>
    </source>
</evidence>
<organism evidence="1 2">
    <name type="scientific">Nodularia harveyana UHCC-0300</name>
    <dbReference type="NCBI Taxonomy" id="2974287"/>
    <lineage>
        <taxon>Bacteria</taxon>
        <taxon>Bacillati</taxon>
        <taxon>Cyanobacteriota</taxon>
        <taxon>Cyanophyceae</taxon>
        <taxon>Nostocales</taxon>
        <taxon>Nodulariaceae</taxon>
        <taxon>Nodularia</taxon>
    </lineage>
</organism>
<comment type="caution">
    <text evidence="1">The sequence shown here is derived from an EMBL/GenBank/DDBJ whole genome shotgun (WGS) entry which is preliminary data.</text>
</comment>
<evidence type="ECO:0000313" key="2">
    <source>
        <dbReference type="Proteomes" id="UP001302120"/>
    </source>
</evidence>
<dbReference type="Proteomes" id="UP001302120">
    <property type="component" value="Unassembled WGS sequence"/>
</dbReference>
<keyword evidence="2" id="KW-1185">Reference proteome</keyword>
<reference evidence="1 2" key="1">
    <citation type="submission" date="2023-12" db="EMBL/GenBank/DDBJ databases">
        <title>Baltic Sea Cyanobacteria.</title>
        <authorList>
            <person name="Delbaje E."/>
            <person name="Fewer D.P."/>
            <person name="Shishido T.K."/>
        </authorList>
    </citation>
    <scope>NUCLEOTIDE SEQUENCE [LARGE SCALE GENOMIC DNA]</scope>
    <source>
        <strain evidence="1 2">UHCC-0300</strain>
    </source>
</reference>
<dbReference type="RefSeq" id="WP_323196221.1">
    <property type="nucleotide sequence ID" value="NZ_JAYGHG010000016.1"/>
</dbReference>